<protein>
    <submittedName>
        <fullName evidence="2">Uncharacterized protein LOC118477121</fullName>
    </submittedName>
</protein>
<dbReference type="GeneID" id="118477121"/>
<proteinExistence type="predicted"/>
<name>A0ABM1VS89_APLCA</name>
<dbReference type="SUPFAM" id="SSF52833">
    <property type="entry name" value="Thioredoxin-like"/>
    <property type="match status" value="1"/>
</dbReference>
<dbReference type="RefSeq" id="XP_035825281.1">
    <property type="nucleotide sequence ID" value="XM_035969388.1"/>
</dbReference>
<evidence type="ECO:0000313" key="2">
    <source>
        <dbReference type="RefSeq" id="XP_035825281.1"/>
    </source>
</evidence>
<dbReference type="Proteomes" id="UP000694888">
    <property type="component" value="Unplaced"/>
</dbReference>
<organism evidence="1 2">
    <name type="scientific">Aplysia californica</name>
    <name type="common">California sea hare</name>
    <dbReference type="NCBI Taxonomy" id="6500"/>
    <lineage>
        <taxon>Eukaryota</taxon>
        <taxon>Metazoa</taxon>
        <taxon>Spiralia</taxon>
        <taxon>Lophotrochozoa</taxon>
        <taxon>Mollusca</taxon>
        <taxon>Gastropoda</taxon>
        <taxon>Heterobranchia</taxon>
        <taxon>Euthyneura</taxon>
        <taxon>Tectipleura</taxon>
        <taxon>Aplysiida</taxon>
        <taxon>Aplysioidea</taxon>
        <taxon>Aplysiidae</taxon>
        <taxon>Aplysia</taxon>
    </lineage>
</organism>
<dbReference type="InterPro" id="IPR036249">
    <property type="entry name" value="Thioredoxin-like_sf"/>
</dbReference>
<sequence length="136" mass="15277">MRQEWEVVAEISEAGGRILMVSFGERHGALKWLEETQCPYDMVLDGKRTVWSIACMVYYAEQLVAGRELPKPFENVHDDPQQMGGDFVLDRQGVIKLSYPSKTSSDRPSVDQLLAAMTVNDPDSLPSTSKVQTQDK</sequence>
<evidence type="ECO:0000313" key="1">
    <source>
        <dbReference type="Proteomes" id="UP000694888"/>
    </source>
</evidence>
<accession>A0ABM1VS89</accession>
<dbReference type="Gene3D" id="3.40.30.10">
    <property type="entry name" value="Glutaredoxin"/>
    <property type="match status" value="1"/>
</dbReference>
<reference evidence="2" key="1">
    <citation type="submission" date="2025-08" db="UniProtKB">
        <authorList>
            <consortium name="RefSeq"/>
        </authorList>
    </citation>
    <scope>IDENTIFICATION</scope>
</reference>
<keyword evidence="1" id="KW-1185">Reference proteome</keyword>
<gene>
    <name evidence="2" type="primary">LOC118477121</name>
</gene>